<dbReference type="PIRSF" id="PIRSF020680">
    <property type="entry name" value="PhnH"/>
    <property type="match status" value="1"/>
</dbReference>
<organism evidence="1 2">
    <name type="scientific">Roseovarius aquimarinus</name>
    <dbReference type="NCBI Taxonomy" id="1229156"/>
    <lineage>
        <taxon>Bacteria</taxon>
        <taxon>Pseudomonadati</taxon>
        <taxon>Pseudomonadota</taxon>
        <taxon>Alphaproteobacteria</taxon>
        <taxon>Rhodobacterales</taxon>
        <taxon>Roseobacteraceae</taxon>
        <taxon>Roseovarius</taxon>
    </lineage>
</organism>
<dbReference type="InterPro" id="IPR008772">
    <property type="entry name" value="Phosphonate_metab_PhnH"/>
</dbReference>
<dbReference type="EMBL" id="JBIHMM010000001">
    <property type="protein sequence ID" value="MFH0253504.1"/>
    <property type="molecule type" value="Genomic_DNA"/>
</dbReference>
<gene>
    <name evidence="1" type="primary">phnH</name>
    <name evidence="1" type="ORF">ACGRVM_06350</name>
</gene>
<dbReference type="Pfam" id="PF05845">
    <property type="entry name" value="PhnH"/>
    <property type="match status" value="1"/>
</dbReference>
<evidence type="ECO:0000313" key="1">
    <source>
        <dbReference type="EMBL" id="MFH0253504.1"/>
    </source>
</evidence>
<keyword evidence="1" id="KW-0456">Lyase</keyword>
<dbReference type="Gene3D" id="3.40.50.11310">
    <property type="entry name" value="Bacterial phosphonate metabolism protein PhnH"/>
    <property type="match status" value="1"/>
</dbReference>
<reference evidence="1 2" key="1">
    <citation type="submission" date="2024-10" db="EMBL/GenBank/DDBJ databases">
        <authorList>
            <person name="Yang X.-N."/>
        </authorList>
    </citation>
    <scope>NUCLEOTIDE SEQUENCE [LARGE SCALE GENOMIC DNA]</scope>
    <source>
        <strain evidence="1 2">CAU 1059</strain>
    </source>
</reference>
<dbReference type="RefSeq" id="WP_377167394.1">
    <property type="nucleotide sequence ID" value="NZ_JBHTJC010000001.1"/>
</dbReference>
<evidence type="ECO:0000313" key="2">
    <source>
        <dbReference type="Proteomes" id="UP001607157"/>
    </source>
</evidence>
<name>A0ABW7I6G8_9RHOB</name>
<dbReference type="Proteomes" id="UP001607157">
    <property type="component" value="Unassembled WGS sequence"/>
</dbReference>
<proteinExistence type="predicted"/>
<protein>
    <submittedName>
        <fullName evidence="1">Phosphonate C-P lyase system protein PhnH</fullName>
    </submittedName>
</protein>
<dbReference type="GO" id="GO:0016829">
    <property type="term" value="F:lyase activity"/>
    <property type="evidence" value="ECO:0007669"/>
    <property type="project" value="UniProtKB-KW"/>
</dbReference>
<sequence length="192" mass="19964">MQTAALKGGFADPARDAAHAFRALMQAMARPGRIEAIAGAEGPAPMSPAAACALAVLCDPDTPVHLAPSRDSAAIRDWITFHTGAPLCAPEEAVFALGTWAELRDLPFAIGSAQYPDRSATLIVEIETLEAKGASLSGPGIDGRAALSLPEIEAFARNRALFPMGVDHYFTSAGRIAGLPRSTRVSAQSEVA</sequence>
<dbReference type="NCBIfam" id="TIGR03292">
    <property type="entry name" value="PhnH_redo"/>
    <property type="match status" value="1"/>
</dbReference>
<dbReference type="SUPFAM" id="SSF159709">
    <property type="entry name" value="PhnH-like"/>
    <property type="match status" value="1"/>
</dbReference>
<keyword evidence="2" id="KW-1185">Reference proteome</keyword>
<accession>A0ABW7I6G8</accession>
<dbReference type="InterPro" id="IPR038058">
    <property type="entry name" value="PhnH-like_sp"/>
</dbReference>
<comment type="caution">
    <text evidence="1">The sequence shown here is derived from an EMBL/GenBank/DDBJ whole genome shotgun (WGS) entry which is preliminary data.</text>
</comment>